<accession>A0ABV5F1Q9</accession>
<dbReference type="Proteomes" id="UP001589605">
    <property type="component" value="Unassembled WGS sequence"/>
</dbReference>
<sequence length="47" mass="5455">MNDRKKKRDGVLRKAFGSDNAVLSYKKDIKKQITPFKRTYILASLVL</sequence>
<reference evidence="1 2" key="1">
    <citation type="submission" date="2024-09" db="EMBL/GenBank/DDBJ databases">
        <authorList>
            <person name="Sun Q."/>
            <person name="Mori K."/>
        </authorList>
    </citation>
    <scope>NUCLEOTIDE SEQUENCE [LARGE SCALE GENOMIC DNA]</scope>
    <source>
        <strain evidence="1 2">CECT 8286</strain>
    </source>
</reference>
<gene>
    <name evidence="1" type="ORF">ACFFVB_09780</name>
</gene>
<organism evidence="1 2">
    <name type="scientific">Formosa undariae</name>
    <dbReference type="NCBI Taxonomy" id="1325436"/>
    <lineage>
        <taxon>Bacteria</taxon>
        <taxon>Pseudomonadati</taxon>
        <taxon>Bacteroidota</taxon>
        <taxon>Flavobacteriia</taxon>
        <taxon>Flavobacteriales</taxon>
        <taxon>Flavobacteriaceae</taxon>
        <taxon>Formosa</taxon>
    </lineage>
</organism>
<dbReference type="EMBL" id="JBHMEZ010000011">
    <property type="protein sequence ID" value="MFB9053364.1"/>
    <property type="molecule type" value="Genomic_DNA"/>
</dbReference>
<evidence type="ECO:0000313" key="1">
    <source>
        <dbReference type="EMBL" id="MFB9053364.1"/>
    </source>
</evidence>
<proteinExistence type="predicted"/>
<keyword evidence="2" id="KW-1185">Reference proteome</keyword>
<name>A0ABV5F1Q9_9FLAO</name>
<evidence type="ECO:0000313" key="2">
    <source>
        <dbReference type="Proteomes" id="UP001589605"/>
    </source>
</evidence>
<protein>
    <submittedName>
        <fullName evidence="1">Uncharacterized protein</fullName>
    </submittedName>
</protein>
<comment type="caution">
    <text evidence="1">The sequence shown here is derived from an EMBL/GenBank/DDBJ whole genome shotgun (WGS) entry which is preliminary data.</text>
</comment>
<dbReference type="RefSeq" id="WP_382382535.1">
    <property type="nucleotide sequence ID" value="NZ_JBHMEZ010000011.1"/>
</dbReference>